<evidence type="ECO:0000313" key="12">
    <source>
        <dbReference type="EMBL" id="KAF9515083.1"/>
    </source>
</evidence>
<evidence type="ECO:0000256" key="4">
    <source>
        <dbReference type="ARBA" id="ARBA00022741"/>
    </source>
</evidence>
<keyword evidence="3 9" id="KW-0808">Transferase</keyword>
<dbReference type="GO" id="GO:0004707">
    <property type="term" value="F:MAP kinase activity"/>
    <property type="evidence" value="ECO:0007669"/>
    <property type="project" value="UniProtKB-EC"/>
</dbReference>
<feature type="binding site" evidence="7">
    <location>
        <position position="99"/>
    </location>
    <ligand>
        <name>ATP</name>
        <dbReference type="ChEBI" id="CHEBI:30616"/>
    </ligand>
</feature>
<evidence type="ECO:0000256" key="6">
    <source>
        <dbReference type="ARBA" id="ARBA00022840"/>
    </source>
</evidence>
<reference evidence="12" key="1">
    <citation type="journal article" date="2020" name="Nat. Commun.">
        <title>Large-scale genome sequencing of mycorrhizal fungi provides insights into the early evolution of symbiotic traits.</title>
        <authorList>
            <person name="Miyauchi S."/>
            <person name="Kiss E."/>
            <person name="Kuo A."/>
            <person name="Drula E."/>
            <person name="Kohler A."/>
            <person name="Sanchez-Garcia M."/>
            <person name="Morin E."/>
            <person name="Andreopoulos B."/>
            <person name="Barry K.W."/>
            <person name="Bonito G."/>
            <person name="Buee M."/>
            <person name="Carver A."/>
            <person name="Chen C."/>
            <person name="Cichocki N."/>
            <person name="Clum A."/>
            <person name="Culley D."/>
            <person name="Crous P.W."/>
            <person name="Fauchery L."/>
            <person name="Girlanda M."/>
            <person name="Hayes R.D."/>
            <person name="Keri Z."/>
            <person name="LaButti K."/>
            <person name="Lipzen A."/>
            <person name="Lombard V."/>
            <person name="Magnuson J."/>
            <person name="Maillard F."/>
            <person name="Murat C."/>
            <person name="Nolan M."/>
            <person name="Ohm R.A."/>
            <person name="Pangilinan J."/>
            <person name="Pereira M.F."/>
            <person name="Perotto S."/>
            <person name="Peter M."/>
            <person name="Pfister S."/>
            <person name="Riley R."/>
            <person name="Sitrit Y."/>
            <person name="Stielow J.B."/>
            <person name="Szollosi G."/>
            <person name="Zifcakova L."/>
            <person name="Stursova M."/>
            <person name="Spatafora J.W."/>
            <person name="Tedersoo L."/>
            <person name="Vaario L.M."/>
            <person name="Yamada A."/>
            <person name="Yan M."/>
            <person name="Wang P."/>
            <person name="Xu J."/>
            <person name="Bruns T."/>
            <person name="Baldrian P."/>
            <person name="Vilgalys R."/>
            <person name="Dunand C."/>
            <person name="Henrissat B."/>
            <person name="Grigoriev I.V."/>
            <person name="Hibbett D."/>
            <person name="Nagy L.G."/>
            <person name="Martin F.M."/>
        </authorList>
    </citation>
    <scope>NUCLEOTIDE SEQUENCE</scope>
    <source>
        <strain evidence="12">UP504</strain>
    </source>
</reference>
<keyword evidence="5 9" id="KW-0418">Kinase</keyword>
<protein>
    <recommendedName>
        <fullName evidence="1 9">Mitogen-activated protein kinase</fullName>
        <ecNumber evidence="1 9">2.7.11.24</ecNumber>
    </recommendedName>
</protein>
<name>A0A9P6AZW4_9AGAM</name>
<gene>
    <name evidence="12" type="ORF">BS47DRAFT_807307</name>
</gene>
<evidence type="ECO:0000256" key="5">
    <source>
        <dbReference type="ARBA" id="ARBA00022777"/>
    </source>
</evidence>
<evidence type="ECO:0000256" key="7">
    <source>
        <dbReference type="PROSITE-ProRule" id="PRU10141"/>
    </source>
</evidence>
<keyword evidence="6 7" id="KW-0067">ATP-binding</keyword>
<accession>A0A9P6AZW4</accession>
<evidence type="ECO:0000256" key="2">
    <source>
        <dbReference type="ARBA" id="ARBA00022527"/>
    </source>
</evidence>
<feature type="compositionally biased region" description="Polar residues" evidence="10">
    <location>
        <begin position="431"/>
        <end position="446"/>
    </location>
</feature>
<dbReference type="OrthoDB" id="192887at2759"/>
<keyword evidence="13" id="KW-1185">Reference proteome</keyword>
<comment type="caution">
    <text evidence="12">The sequence shown here is derived from an EMBL/GenBank/DDBJ whole genome shotgun (WGS) entry which is preliminary data.</text>
</comment>
<comment type="similarity">
    <text evidence="9">Belongs to the protein kinase superfamily. Ser/Thr protein kinase family. MAP kinase subfamily.</text>
</comment>
<dbReference type="InterPro" id="IPR017441">
    <property type="entry name" value="Protein_kinase_ATP_BS"/>
</dbReference>
<organism evidence="12 13">
    <name type="scientific">Hydnum rufescens UP504</name>
    <dbReference type="NCBI Taxonomy" id="1448309"/>
    <lineage>
        <taxon>Eukaryota</taxon>
        <taxon>Fungi</taxon>
        <taxon>Dikarya</taxon>
        <taxon>Basidiomycota</taxon>
        <taxon>Agaricomycotina</taxon>
        <taxon>Agaricomycetes</taxon>
        <taxon>Cantharellales</taxon>
        <taxon>Hydnaceae</taxon>
        <taxon>Hydnum</taxon>
    </lineage>
</organism>
<dbReference type="SUPFAM" id="SSF56112">
    <property type="entry name" value="Protein kinase-like (PK-like)"/>
    <property type="match status" value="1"/>
</dbReference>
<keyword evidence="2 8" id="KW-0723">Serine/threonine-protein kinase</keyword>
<evidence type="ECO:0000256" key="8">
    <source>
        <dbReference type="RuleBase" id="RU000304"/>
    </source>
</evidence>
<proteinExistence type="inferred from homology"/>
<feature type="region of interest" description="Disordered" evidence="10">
    <location>
        <begin position="1"/>
        <end position="50"/>
    </location>
</feature>
<dbReference type="InterPro" id="IPR003527">
    <property type="entry name" value="MAP_kinase_CS"/>
</dbReference>
<sequence>MPVKGIEQNDSSSRESTAYGSCASDESRGRATDRNSEKRPRTRESGARPVKRGYHTFHALGREFCVEKRWKLVRELGAGAYGLVVSVQDEITGEIIAIKLLTRVFDKLQLAKRALREITLLRHFNNHDNITGLIDMDVSGPDFNEIYLFMEPMEADLYQIIRSGQILTDAHVRYFTYQILRGIKFIHSADVIHRDLKPGNLLVNSDCELKICDLGLSRGYNPNVRRDEPSLLTEYVATRWYRAPEILLSFGRYDAAIDMWSIGCILGELLQGKPMFKGIDYIDQLVLILTVLGSPSEETMRRIGNEKAKAYIRSLPHRKSTSFEELFPKADPQAVDLLSKLLTFEPAQRLTATQALEHPFFSAYHDLEDEPESPDKFDRWREVERLETLEQFRVSLLKEVLEFREEVRSIGAEAAGVYGQWRLDHTRNKRPLTTSPTLRLYSSPQPGSRDVPRYGTP</sequence>
<comment type="cofactor">
    <cofactor evidence="9">
        <name>Mg(2+)</name>
        <dbReference type="ChEBI" id="CHEBI:18420"/>
    </cofactor>
</comment>
<evidence type="ECO:0000259" key="11">
    <source>
        <dbReference type="PROSITE" id="PS50011"/>
    </source>
</evidence>
<keyword evidence="9" id="KW-0460">Magnesium</keyword>
<dbReference type="PANTHER" id="PTHR24055">
    <property type="entry name" value="MITOGEN-ACTIVATED PROTEIN KINASE"/>
    <property type="match status" value="1"/>
</dbReference>
<feature type="compositionally biased region" description="Basic and acidic residues" evidence="10">
    <location>
        <begin position="25"/>
        <end position="46"/>
    </location>
</feature>
<dbReference type="Pfam" id="PF00069">
    <property type="entry name" value="Pkinase"/>
    <property type="match status" value="1"/>
</dbReference>
<dbReference type="PROSITE" id="PS00107">
    <property type="entry name" value="PROTEIN_KINASE_ATP"/>
    <property type="match status" value="1"/>
</dbReference>
<dbReference type="Gene3D" id="1.10.510.10">
    <property type="entry name" value="Transferase(Phosphotransferase) domain 1"/>
    <property type="match status" value="1"/>
</dbReference>
<comment type="activity regulation">
    <text evidence="9">Activated by threonine and tyrosine phosphorylation.</text>
</comment>
<comment type="catalytic activity">
    <reaction evidence="9">
        <text>L-threonyl-[protein] + ATP = O-phospho-L-threonyl-[protein] + ADP + H(+)</text>
        <dbReference type="Rhea" id="RHEA:46608"/>
        <dbReference type="Rhea" id="RHEA-COMP:11060"/>
        <dbReference type="Rhea" id="RHEA-COMP:11605"/>
        <dbReference type="ChEBI" id="CHEBI:15378"/>
        <dbReference type="ChEBI" id="CHEBI:30013"/>
        <dbReference type="ChEBI" id="CHEBI:30616"/>
        <dbReference type="ChEBI" id="CHEBI:61977"/>
        <dbReference type="ChEBI" id="CHEBI:456216"/>
        <dbReference type="EC" id="2.7.11.24"/>
    </reaction>
</comment>
<dbReference type="EC" id="2.7.11.24" evidence="1 9"/>
<dbReference type="InterPro" id="IPR008271">
    <property type="entry name" value="Ser/Thr_kinase_AS"/>
</dbReference>
<dbReference type="PROSITE" id="PS50011">
    <property type="entry name" value="PROTEIN_KINASE_DOM"/>
    <property type="match status" value="1"/>
</dbReference>
<dbReference type="EMBL" id="MU128953">
    <property type="protein sequence ID" value="KAF9515083.1"/>
    <property type="molecule type" value="Genomic_DNA"/>
</dbReference>
<dbReference type="AlphaFoldDB" id="A0A9P6AZW4"/>
<dbReference type="Gene3D" id="3.30.200.20">
    <property type="entry name" value="Phosphorylase Kinase, domain 1"/>
    <property type="match status" value="1"/>
</dbReference>
<dbReference type="PROSITE" id="PS00108">
    <property type="entry name" value="PROTEIN_KINASE_ST"/>
    <property type="match status" value="1"/>
</dbReference>
<feature type="domain" description="Protein kinase" evidence="11">
    <location>
        <begin position="70"/>
        <end position="361"/>
    </location>
</feature>
<dbReference type="FunFam" id="1.10.510.10:FF:000013">
    <property type="entry name" value="Mitogen-activated protein kinase"/>
    <property type="match status" value="1"/>
</dbReference>
<dbReference type="SMART" id="SM00220">
    <property type="entry name" value="S_TKc"/>
    <property type="match status" value="1"/>
</dbReference>
<feature type="compositionally biased region" description="Polar residues" evidence="10">
    <location>
        <begin position="8"/>
        <end position="19"/>
    </location>
</feature>
<evidence type="ECO:0000256" key="10">
    <source>
        <dbReference type="SAM" id="MobiDB-lite"/>
    </source>
</evidence>
<dbReference type="GO" id="GO:0005524">
    <property type="term" value="F:ATP binding"/>
    <property type="evidence" value="ECO:0007669"/>
    <property type="project" value="UniProtKB-UniRule"/>
</dbReference>
<dbReference type="InterPro" id="IPR011009">
    <property type="entry name" value="Kinase-like_dom_sf"/>
</dbReference>
<dbReference type="Proteomes" id="UP000886523">
    <property type="component" value="Unassembled WGS sequence"/>
</dbReference>
<dbReference type="InterPro" id="IPR000719">
    <property type="entry name" value="Prot_kinase_dom"/>
</dbReference>
<keyword evidence="4 7" id="KW-0547">Nucleotide-binding</keyword>
<evidence type="ECO:0000256" key="9">
    <source>
        <dbReference type="RuleBase" id="RU361165"/>
    </source>
</evidence>
<evidence type="ECO:0000256" key="1">
    <source>
        <dbReference type="ARBA" id="ARBA00012411"/>
    </source>
</evidence>
<evidence type="ECO:0000313" key="13">
    <source>
        <dbReference type="Proteomes" id="UP000886523"/>
    </source>
</evidence>
<evidence type="ECO:0000256" key="3">
    <source>
        <dbReference type="ARBA" id="ARBA00022679"/>
    </source>
</evidence>
<dbReference type="InterPro" id="IPR050117">
    <property type="entry name" value="MAPK"/>
</dbReference>
<dbReference type="PROSITE" id="PS01351">
    <property type="entry name" value="MAPK"/>
    <property type="match status" value="1"/>
</dbReference>
<feature type="region of interest" description="Disordered" evidence="10">
    <location>
        <begin position="428"/>
        <end position="457"/>
    </location>
</feature>